<dbReference type="AlphaFoldDB" id="A0A0H5QWV6"/>
<organism evidence="1">
    <name type="scientific">Spongospora subterranea</name>
    <dbReference type="NCBI Taxonomy" id="70186"/>
    <lineage>
        <taxon>Eukaryota</taxon>
        <taxon>Sar</taxon>
        <taxon>Rhizaria</taxon>
        <taxon>Endomyxa</taxon>
        <taxon>Phytomyxea</taxon>
        <taxon>Plasmodiophorida</taxon>
        <taxon>Plasmodiophoridae</taxon>
        <taxon>Spongospora</taxon>
    </lineage>
</organism>
<reference evidence="1" key="1">
    <citation type="submission" date="2015-04" db="EMBL/GenBank/DDBJ databases">
        <title>The genome sequence of the plant pathogenic Rhizarian Plasmodiophora brassicae reveals insights in its biotrophic life cycle and the origin of chitin synthesis.</title>
        <authorList>
            <person name="Schwelm A."/>
            <person name="Fogelqvist J."/>
            <person name="Knaust A."/>
            <person name="Julke S."/>
            <person name="Lilja T."/>
            <person name="Dhandapani V."/>
            <person name="Bonilla-Rosso G."/>
            <person name="Karlsson M."/>
            <person name="Shevchenko A."/>
            <person name="Choi S.R."/>
            <person name="Kim H.G."/>
            <person name="Park J.Y."/>
            <person name="Lim Y.P."/>
            <person name="Ludwig-Muller J."/>
            <person name="Dixelius C."/>
        </authorList>
    </citation>
    <scope>NUCLEOTIDE SEQUENCE</scope>
    <source>
        <tissue evidence="1">Potato root galls</tissue>
    </source>
</reference>
<dbReference type="EMBL" id="HACM01005654">
    <property type="protein sequence ID" value="CRZ06096.1"/>
    <property type="molecule type" value="Transcribed_RNA"/>
</dbReference>
<evidence type="ECO:0000313" key="1">
    <source>
        <dbReference type="EMBL" id="CRZ06096.1"/>
    </source>
</evidence>
<sequence length="142" mass="15806">MDRNGEIDFSELRVQSERIISVETQMMARVLKPRQPELLLRRLRRARTKLNDAAGLLSMIKKDAFAGKTSNTPRPGHTRSVCVRLVAKPNEATPQSIPHSITGIPYMGTVVAAKKSTIQRSLVAKPKTISLFEEAQAQTSRI</sequence>
<protein>
    <recommendedName>
        <fullName evidence="2">EF-hand domain-containing protein</fullName>
    </recommendedName>
</protein>
<proteinExistence type="predicted"/>
<name>A0A0H5QWV6_9EUKA</name>
<evidence type="ECO:0008006" key="2">
    <source>
        <dbReference type="Google" id="ProtNLM"/>
    </source>
</evidence>
<accession>A0A0H5QWV6</accession>